<accession>A0A7W9BFW3</accession>
<evidence type="ECO:0000313" key="1">
    <source>
        <dbReference type="EMBL" id="MBB5716520.1"/>
    </source>
</evidence>
<gene>
    <name evidence="1" type="ORF">FHS94_003386</name>
</gene>
<name>A0A7W9BFW3_9SPHN</name>
<protein>
    <submittedName>
        <fullName evidence="1">Uncharacterized protein</fullName>
    </submittedName>
</protein>
<reference evidence="1 2" key="1">
    <citation type="submission" date="2020-08" db="EMBL/GenBank/DDBJ databases">
        <title>Genomic Encyclopedia of Type Strains, Phase IV (KMG-IV): sequencing the most valuable type-strain genomes for metagenomic binning, comparative biology and taxonomic classification.</title>
        <authorList>
            <person name="Goeker M."/>
        </authorList>
    </citation>
    <scope>NUCLEOTIDE SEQUENCE [LARGE SCALE GENOMIC DNA]</scope>
    <source>
        <strain evidence="1 2">DSM 100044</strain>
    </source>
</reference>
<evidence type="ECO:0000313" key="2">
    <source>
        <dbReference type="Proteomes" id="UP000546200"/>
    </source>
</evidence>
<dbReference type="EMBL" id="JACIJK010000011">
    <property type="protein sequence ID" value="MBB5716520.1"/>
    <property type="molecule type" value="Genomic_DNA"/>
</dbReference>
<organism evidence="1 2">
    <name type="scientific">Sphingomonas aerophila</name>
    <dbReference type="NCBI Taxonomy" id="1344948"/>
    <lineage>
        <taxon>Bacteria</taxon>
        <taxon>Pseudomonadati</taxon>
        <taxon>Pseudomonadota</taxon>
        <taxon>Alphaproteobacteria</taxon>
        <taxon>Sphingomonadales</taxon>
        <taxon>Sphingomonadaceae</taxon>
        <taxon>Sphingomonas</taxon>
    </lineage>
</organism>
<dbReference type="Proteomes" id="UP000546200">
    <property type="component" value="Unassembled WGS sequence"/>
</dbReference>
<sequence>MEYEQAAALIAQLGSPGRVVRHIVREMLSDPTSEEDLRSVAAACHELFTATLQ</sequence>
<proteinExistence type="predicted"/>
<keyword evidence="2" id="KW-1185">Reference proteome</keyword>
<comment type="caution">
    <text evidence="1">The sequence shown here is derived from an EMBL/GenBank/DDBJ whole genome shotgun (WGS) entry which is preliminary data.</text>
</comment>
<dbReference type="AlphaFoldDB" id="A0A7W9BFW3"/>